<dbReference type="Gene3D" id="3.30.1520.10">
    <property type="entry name" value="Phox-like domain"/>
    <property type="match status" value="1"/>
</dbReference>
<proteinExistence type="predicted"/>
<gene>
    <name evidence="3" type="ORF">DSPE1174_LOCUS2633</name>
</gene>
<evidence type="ECO:0000256" key="1">
    <source>
        <dbReference type="SAM" id="MobiDB-lite"/>
    </source>
</evidence>
<dbReference type="EMBL" id="HBGS01005104">
    <property type="protein sequence ID" value="CAD9375657.1"/>
    <property type="molecule type" value="Transcribed_RNA"/>
</dbReference>
<dbReference type="SUPFAM" id="SSF64268">
    <property type="entry name" value="PX domain"/>
    <property type="match status" value="1"/>
</dbReference>
<organism evidence="3">
    <name type="scientific">Octactis speculum</name>
    <dbReference type="NCBI Taxonomy" id="3111310"/>
    <lineage>
        <taxon>Eukaryota</taxon>
        <taxon>Sar</taxon>
        <taxon>Stramenopiles</taxon>
        <taxon>Ochrophyta</taxon>
        <taxon>Dictyochophyceae</taxon>
        <taxon>Dictyochales</taxon>
        <taxon>Dictyochaceae</taxon>
        <taxon>Octactis</taxon>
    </lineage>
</organism>
<dbReference type="InterPro" id="IPR001849">
    <property type="entry name" value="PH_domain"/>
</dbReference>
<dbReference type="GO" id="GO:0035091">
    <property type="term" value="F:phosphatidylinositol binding"/>
    <property type="evidence" value="ECO:0007669"/>
    <property type="project" value="InterPro"/>
</dbReference>
<dbReference type="SUPFAM" id="SSF50729">
    <property type="entry name" value="PH domain-like"/>
    <property type="match status" value="1"/>
</dbReference>
<evidence type="ECO:0000313" key="3">
    <source>
        <dbReference type="EMBL" id="CAD9375657.1"/>
    </source>
</evidence>
<dbReference type="InterPro" id="IPR036871">
    <property type="entry name" value="PX_dom_sf"/>
</dbReference>
<dbReference type="AlphaFoldDB" id="A0A7S2ARQ2"/>
<name>A0A7S2ARQ2_9STRA</name>
<dbReference type="Gene3D" id="2.30.29.30">
    <property type="entry name" value="Pleckstrin-homology domain (PH domain)/Phosphotyrosine-binding domain (PTB)"/>
    <property type="match status" value="1"/>
</dbReference>
<reference evidence="3" key="1">
    <citation type="submission" date="2021-01" db="EMBL/GenBank/DDBJ databases">
        <authorList>
            <person name="Corre E."/>
            <person name="Pelletier E."/>
            <person name="Niang G."/>
            <person name="Scheremetjew M."/>
            <person name="Finn R."/>
            <person name="Kale V."/>
            <person name="Holt S."/>
            <person name="Cochrane G."/>
            <person name="Meng A."/>
            <person name="Brown T."/>
            <person name="Cohen L."/>
        </authorList>
    </citation>
    <scope>NUCLEOTIDE SEQUENCE</scope>
    <source>
        <strain evidence="3">CCMP1381</strain>
    </source>
</reference>
<feature type="domain" description="PH" evidence="2">
    <location>
        <begin position="1"/>
        <end position="95"/>
    </location>
</feature>
<feature type="region of interest" description="Disordered" evidence="1">
    <location>
        <begin position="97"/>
        <end position="135"/>
    </location>
</feature>
<dbReference type="InterPro" id="IPR011993">
    <property type="entry name" value="PH-like_dom_sf"/>
</dbReference>
<protein>
    <recommendedName>
        <fullName evidence="2">PH domain-containing protein</fullName>
    </recommendedName>
</protein>
<evidence type="ECO:0000259" key="2">
    <source>
        <dbReference type="PROSITE" id="PS50003"/>
    </source>
</evidence>
<sequence length="355" mass="39750">MKKLSRHGRWQKRWWEVRGPYLMYWANHSDAGFNSDDIETPRKNPDAAIDIRRIVSIEVKGFDLHLVSSSHVFKLRSEKDGDVTLWKEALEGLHTVLSPDTNSSHHSDGEDTDEQPSPSANEEFDQDGNGLEGEGAWISNVDDIREDVAVSINSNASTSVANTKVVGLVPAQVPKDSWRASAMTAGDSDNSTVLTMDTQMNGELNFETVSASDGAQYSNEFISLKTDCWPSDLTLEVVVGDSKKHPAYRVMVKREDNCSPPEEAMAQYRFGDWRSLKEHIESEFNVKAAVPFPRTYRRNSIGVRLSDDQVGIRAAELNSWLQSVVEMKLPRGAAMNLCRFLRIYDPVLNNPDSSD</sequence>
<dbReference type="PROSITE" id="PS50003">
    <property type="entry name" value="PH_DOMAIN"/>
    <property type="match status" value="1"/>
</dbReference>
<accession>A0A7S2ARQ2</accession>